<dbReference type="EMBL" id="VJZE01000528">
    <property type="protein sequence ID" value="MPY45869.1"/>
    <property type="molecule type" value="Genomic_DNA"/>
</dbReference>
<evidence type="ECO:0000313" key="2">
    <source>
        <dbReference type="Proteomes" id="UP000326979"/>
    </source>
</evidence>
<keyword evidence="2" id="KW-1185">Reference proteome</keyword>
<dbReference type="Proteomes" id="UP000326979">
    <property type="component" value="Unassembled WGS sequence"/>
</dbReference>
<gene>
    <name evidence="1" type="ORF">FNH04_40000</name>
</gene>
<organism evidence="1 2">
    <name type="scientific">Streptomyces phyllanthi</name>
    <dbReference type="NCBI Taxonomy" id="1803180"/>
    <lineage>
        <taxon>Bacteria</taxon>
        <taxon>Bacillati</taxon>
        <taxon>Actinomycetota</taxon>
        <taxon>Actinomycetes</taxon>
        <taxon>Kitasatosporales</taxon>
        <taxon>Streptomycetaceae</taxon>
        <taxon>Streptomyces</taxon>
    </lineage>
</organism>
<sequence length="216" mass="21916">MTLYTPLGGLPFPQPTDTADLPLHLRSLAEGIDSRTVLRYPTAADRDAAITTPAAGMVAWLTTPGTLSYYTGSAWVAMGAWNAYTPAWTAETTNPAIGNGTLTGKYALVGKVCHFSALVTFGSTTAYGSGAYSLGLPVRAGALGGLPPFPGVAMSGGGRGVISCQPTAATNATTFTLWGPGSASSSKIEQLGSGGLFGSAWVSGSLIRVSGTYEVA</sequence>
<proteinExistence type="predicted"/>
<name>A0A5N8WF45_9ACTN</name>
<protein>
    <submittedName>
        <fullName evidence="1">Uncharacterized protein</fullName>
    </submittedName>
</protein>
<comment type="caution">
    <text evidence="1">The sequence shown here is derived from an EMBL/GenBank/DDBJ whole genome shotgun (WGS) entry which is preliminary data.</text>
</comment>
<dbReference type="OrthoDB" id="4237396at2"/>
<dbReference type="AlphaFoldDB" id="A0A5N8WF45"/>
<evidence type="ECO:0000313" key="1">
    <source>
        <dbReference type="EMBL" id="MPY45869.1"/>
    </source>
</evidence>
<reference evidence="1 2" key="1">
    <citation type="submission" date="2019-07" db="EMBL/GenBank/DDBJ databases">
        <title>New species of Amycolatopsis and Streptomyces.</title>
        <authorList>
            <person name="Duangmal K."/>
            <person name="Teo W.F.A."/>
            <person name="Lipun K."/>
        </authorList>
    </citation>
    <scope>NUCLEOTIDE SEQUENCE [LARGE SCALE GENOMIC DNA]</scope>
    <source>
        <strain evidence="1 2">TISTR 2346</strain>
    </source>
</reference>
<accession>A0A5N8WF45</accession>
<dbReference type="RefSeq" id="WP_152791030.1">
    <property type="nucleotide sequence ID" value="NZ_BAABEQ010000002.1"/>
</dbReference>